<evidence type="ECO:0000256" key="3">
    <source>
        <dbReference type="ARBA" id="ARBA00023152"/>
    </source>
</evidence>
<dbReference type="SMART" id="SM00855">
    <property type="entry name" value="PGAM"/>
    <property type="match status" value="1"/>
</dbReference>
<name>A0ABX6EQW1_KLUMA</name>
<evidence type="ECO:0000256" key="2">
    <source>
        <dbReference type="ARBA" id="ARBA00012028"/>
    </source>
</evidence>
<dbReference type="Pfam" id="PF00300">
    <property type="entry name" value="His_Phos_1"/>
    <property type="match status" value="2"/>
</dbReference>
<dbReference type="Proteomes" id="UP000422736">
    <property type="component" value="Chromosome 1"/>
</dbReference>
<dbReference type="EMBL" id="CP015054">
    <property type="protein sequence ID" value="QGN14026.1"/>
    <property type="molecule type" value="Genomic_DNA"/>
</dbReference>
<accession>A0ABX6EQW1</accession>
<dbReference type="EC" id="5.4.2.11" evidence="2"/>
<evidence type="ECO:0000313" key="6">
    <source>
        <dbReference type="Proteomes" id="UP000422736"/>
    </source>
</evidence>
<dbReference type="InterPro" id="IPR029033">
    <property type="entry name" value="His_PPase_superfam"/>
</dbReference>
<evidence type="ECO:0000256" key="4">
    <source>
        <dbReference type="ARBA" id="ARBA00023235"/>
    </source>
</evidence>
<dbReference type="InterPro" id="IPR013078">
    <property type="entry name" value="His_Pase_superF_clade-1"/>
</dbReference>
<dbReference type="NCBIfam" id="TIGR01258">
    <property type="entry name" value="pgm_1"/>
    <property type="match status" value="1"/>
</dbReference>
<keyword evidence="6" id="KW-1185">Reference proteome</keyword>
<evidence type="ECO:0000256" key="1">
    <source>
        <dbReference type="ARBA" id="ARBA00006717"/>
    </source>
</evidence>
<dbReference type="HAMAP" id="MF_01039">
    <property type="entry name" value="PGAM_GpmA"/>
    <property type="match status" value="1"/>
</dbReference>
<organism evidence="5 6">
    <name type="scientific">Kluyveromyces marxianus</name>
    <name type="common">Yeast</name>
    <name type="synonym">Candida kefyr</name>
    <dbReference type="NCBI Taxonomy" id="4911"/>
    <lineage>
        <taxon>Eukaryota</taxon>
        <taxon>Fungi</taxon>
        <taxon>Dikarya</taxon>
        <taxon>Ascomycota</taxon>
        <taxon>Saccharomycotina</taxon>
        <taxon>Saccharomycetes</taxon>
        <taxon>Saccharomycetales</taxon>
        <taxon>Saccharomycetaceae</taxon>
        <taxon>Kluyveromyces</taxon>
    </lineage>
</organism>
<keyword evidence="3" id="KW-0324">Glycolysis</keyword>
<reference evidence="5 6" key="1">
    <citation type="submission" date="2016-03" db="EMBL/GenBank/DDBJ databases">
        <title>How can Kluyveromyces marxianus grow so fast - potential evolutionary course in Saccharomyces Complex revealed by comparative genomics.</title>
        <authorList>
            <person name="Mo W."/>
            <person name="Lu W."/>
            <person name="Yang X."/>
            <person name="Qi J."/>
            <person name="Lv H."/>
        </authorList>
    </citation>
    <scope>NUCLEOTIDE SEQUENCE [LARGE SCALE GENOMIC DNA]</scope>
    <source>
        <strain evidence="5 6">FIM1</strain>
    </source>
</reference>
<evidence type="ECO:0000313" key="5">
    <source>
        <dbReference type="EMBL" id="QGN14026.1"/>
    </source>
</evidence>
<sequence>MRLYALRHGQSEVNSKNIFGGWIDVHLTEKGLKQAKNSAVLIKEHCEKNGLELPKVGYTSRLVRTEETMREILKEFGKDPEFHIVSGPEPPKVEHLDNGKFEVYQSWRLNERHYGSWQGQSKHKMMEEVGAEQYMYIRRDYFGKPPQADLTKEMVQNFDQGDTGYEFKEPNRHEKYLQEELSHDDLPNGESLYDVVQRVNPLLEKLILPNLKKFGDGIIVGHGSTVRSLLKILEGVSDSDIKDVNIPNAIPLVIELDEDFKFVRKYYLDPESAKVNAELVRKEGLKE</sequence>
<dbReference type="SUPFAM" id="SSF53254">
    <property type="entry name" value="Phosphoglycerate mutase-like"/>
    <property type="match status" value="1"/>
</dbReference>
<protein>
    <recommendedName>
        <fullName evidence="2">phosphoglycerate mutase (2,3-diphosphoglycerate-dependent)</fullName>
        <ecNumber evidence="2">5.4.2.11</ecNumber>
    </recommendedName>
</protein>
<reference evidence="5 6" key="2">
    <citation type="submission" date="2019-11" db="EMBL/GenBank/DDBJ databases">
        <authorList>
            <person name="Lu H."/>
        </authorList>
    </citation>
    <scope>NUCLEOTIDE SEQUENCE [LARGE SCALE GENOMIC DNA]</scope>
    <source>
        <strain evidence="5 6">FIM1</strain>
    </source>
</reference>
<dbReference type="Gene3D" id="3.40.50.1240">
    <property type="entry name" value="Phosphoglycerate mutase-like"/>
    <property type="match status" value="1"/>
</dbReference>
<keyword evidence="4" id="KW-0413">Isomerase</keyword>
<gene>
    <name evidence="5" type="primary">GPM3</name>
    <name evidence="5" type="ORF">FIM1_677</name>
</gene>
<proteinExistence type="inferred from homology"/>
<dbReference type="InterPro" id="IPR005952">
    <property type="entry name" value="Phosphogly_mut1"/>
</dbReference>
<comment type="similarity">
    <text evidence="1">Belongs to the phosphoglycerate mutase family. BPG-dependent PGAM subfamily.</text>
</comment>
<dbReference type="PIRSF" id="PIRSF000709">
    <property type="entry name" value="6PFK_2-Ptase"/>
    <property type="match status" value="1"/>
</dbReference>
<dbReference type="CDD" id="cd07067">
    <property type="entry name" value="HP_PGM_like"/>
    <property type="match status" value="1"/>
</dbReference>
<dbReference type="PANTHER" id="PTHR11931">
    <property type="entry name" value="PHOSPHOGLYCERATE MUTASE"/>
    <property type="match status" value="1"/>
</dbReference>